<accession>A0A4S4L331</accession>
<dbReference type="InterPro" id="IPR035992">
    <property type="entry name" value="Ricin_B-like_lectins"/>
</dbReference>
<dbReference type="SUPFAM" id="SSF69318">
    <property type="entry name" value="Integrin alpha N-terminal domain"/>
    <property type="match status" value="1"/>
</dbReference>
<feature type="domain" description="Aldos-2-ulose dehydratase/isomerase (AUDH) Cupin" evidence="1">
    <location>
        <begin position="340"/>
        <end position="408"/>
    </location>
</feature>
<dbReference type="OrthoDB" id="5378718at2759"/>
<name>A0A4S4L331_9AGAM</name>
<evidence type="ECO:0000313" key="4">
    <source>
        <dbReference type="Proteomes" id="UP000308199"/>
    </source>
</evidence>
<dbReference type="InterPro" id="IPR028994">
    <property type="entry name" value="Integrin_alpha_N"/>
</dbReference>
<dbReference type="CDD" id="cd23447">
    <property type="entry name" value="beta-trefoil_Ricin_AUDH"/>
    <property type="match status" value="1"/>
</dbReference>
<organism evidence="3 4">
    <name type="scientific">Phellinidium pouzarii</name>
    <dbReference type="NCBI Taxonomy" id="167371"/>
    <lineage>
        <taxon>Eukaryota</taxon>
        <taxon>Fungi</taxon>
        <taxon>Dikarya</taxon>
        <taxon>Basidiomycota</taxon>
        <taxon>Agaricomycotina</taxon>
        <taxon>Agaricomycetes</taxon>
        <taxon>Hymenochaetales</taxon>
        <taxon>Hymenochaetaceae</taxon>
        <taxon>Phellinidium</taxon>
    </lineage>
</organism>
<sequence>MFLNPYKNSTVPAAFAKDLTWERRQIAELRFPVAFGYADISGNGFNDIILSDEYGPSMDDIWADGGRVSWFENTGDVNNTNWERRFIGKSPGMHRLRIGHFTTRDSIQIIAVPIVIESRNLSDPAPVIIYTAPNNPTRRIDSDNSEGWPHEVAFANSFRLVHEVIVIPSTDGGLDQVLLAGREGISLIWYEINAKEWRSENIGTGLPETKGNPYWGSASVYVKDKNAPASILAGIKWTRYVLEDFGPLNEKFTGSIHYVVCADIDGDGIDEILVALMGSDPPSWYRTGVWCYKPIDLENGKFARFKLSDDSAGRIAIADFRSCGYFESPNPSINAFLSSPITAEKLDDEVLFRFTRPPEGHLCDEVEFLDVSGRKLALVVIPPNKKYSVENGSGVKVISGRLTWNAQNGSCPPYSDMKKLTAHNIFPAHFPNAVRYMDFPWVKVEDRPWAHGGFKGLEFYNLIGFHVRYLGDFDENVCHIQLWTAGVGVSAGFHNHTDKSFCEIHACIVNGTGEGGMSWATVADEDFNPTNPDKAKYRGLIVPSMSEHGPLWRTDADGLPCIRGNETVDYPWHAWIAGEGNPYKQSFDVWVAFEFPSFIAKVQVAEEANHLKPGIYFIIDSSSRFPLSLKDGSSTNGIPVILEPWDGSENQRWECSVIPGTRVYKFKNLASGSAVTVAWPPAVNQSIIGSRSPARLDLTSAWTLKSAGPDLYEARLVSTNLVLSADRNDDAKARVTLNKGNSESIQSWLFKSATNFS</sequence>
<gene>
    <name evidence="3" type="ORF">EW145_g5922</name>
</gene>
<dbReference type="Pfam" id="PF18637">
    <property type="entry name" value="AUDH_Cupin"/>
    <property type="match status" value="2"/>
</dbReference>
<evidence type="ECO:0000313" key="3">
    <source>
        <dbReference type="EMBL" id="THH03890.1"/>
    </source>
</evidence>
<dbReference type="EMBL" id="SGPK01000399">
    <property type="protein sequence ID" value="THH03890.1"/>
    <property type="molecule type" value="Genomic_DNA"/>
</dbReference>
<dbReference type="SUPFAM" id="SSF50370">
    <property type="entry name" value="Ricin B-like lectins"/>
    <property type="match status" value="1"/>
</dbReference>
<dbReference type="AlphaFoldDB" id="A0A4S4L331"/>
<dbReference type="Pfam" id="PF22301">
    <property type="entry name" value="AUDH_beta_propeller"/>
    <property type="match status" value="1"/>
</dbReference>
<proteinExistence type="predicted"/>
<evidence type="ECO:0000259" key="1">
    <source>
        <dbReference type="Pfam" id="PF18637"/>
    </source>
</evidence>
<dbReference type="InterPro" id="IPR054583">
    <property type="entry name" value="Beta-prop_AUDH"/>
</dbReference>
<dbReference type="Gene3D" id="2.80.10.50">
    <property type="match status" value="1"/>
</dbReference>
<dbReference type="PROSITE" id="PS50231">
    <property type="entry name" value="RICIN_B_LECTIN"/>
    <property type="match status" value="1"/>
</dbReference>
<dbReference type="Proteomes" id="UP000308199">
    <property type="component" value="Unassembled WGS sequence"/>
</dbReference>
<feature type="domain" description="Aldos-2-ulose dehydratase/isomerase (AUDH) Cupin" evidence="1">
    <location>
        <begin position="410"/>
        <end position="596"/>
    </location>
</feature>
<protein>
    <submittedName>
        <fullName evidence="3">Uncharacterized protein</fullName>
    </submittedName>
</protein>
<feature type="domain" description="Aldos-2-ulose dehydratase beta-propeller" evidence="2">
    <location>
        <begin position="65"/>
        <end position="222"/>
    </location>
</feature>
<comment type="caution">
    <text evidence="3">The sequence shown here is derived from an EMBL/GenBank/DDBJ whole genome shotgun (WGS) entry which is preliminary data.</text>
</comment>
<dbReference type="Gene3D" id="2.60.120.990">
    <property type="match status" value="2"/>
</dbReference>
<dbReference type="InterPro" id="IPR040887">
    <property type="entry name" value="AUDH_Cupin"/>
</dbReference>
<evidence type="ECO:0000259" key="2">
    <source>
        <dbReference type="Pfam" id="PF22301"/>
    </source>
</evidence>
<reference evidence="3 4" key="1">
    <citation type="submission" date="2019-02" db="EMBL/GenBank/DDBJ databases">
        <title>Genome sequencing of the rare red list fungi Phellinidium pouzarii.</title>
        <authorList>
            <person name="Buettner E."/>
            <person name="Kellner H."/>
        </authorList>
    </citation>
    <scope>NUCLEOTIDE SEQUENCE [LARGE SCALE GENOMIC DNA]</scope>
    <source>
        <strain evidence="3 4">DSM 108285</strain>
    </source>
</reference>
<keyword evidence="4" id="KW-1185">Reference proteome</keyword>